<dbReference type="AlphaFoldDB" id="A0A4S4C192"/>
<dbReference type="Gene3D" id="3.40.50.300">
    <property type="entry name" value="P-loop containing nucleotide triphosphate hydrolases"/>
    <property type="match status" value="1"/>
</dbReference>
<evidence type="ECO:0000313" key="10">
    <source>
        <dbReference type="EMBL" id="THF80839.1"/>
    </source>
</evidence>
<evidence type="ECO:0000256" key="4">
    <source>
        <dbReference type="ARBA" id="ARBA00022741"/>
    </source>
</evidence>
<dbReference type="InterPro" id="IPR050445">
    <property type="entry name" value="Bact_polysacc_biosynth/exp"/>
</dbReference>
<evidence type="ECO:0000256" key="1">
    <source>
        <dbReference type="ARBA" id="ARBA00007316"/>
    </source>
</evidence>
<dbReference type="Pfam" id="PF13614">
    <property type="entry name" value="AAA_31"/>
    <property type="match status" value="1"/>
</dbReference>
<comment type="similarity">
    <text evidence="1">Belongs to the CpsD/CapB family.</text>
</comment>
<evidence type="ECO:0000256" key="6">
    <source>
        <dbReference type="ARBA" id="ARBA00022840"/>
    </source>
</evidence>
<dbReference type="EC" id="2.7.10.2" evidence="2"/>
<dbReference type="PANTHER" id="PTHR32309">
    <property type="entry name" value="TYROSINE-PROTEIN KINASE"/>
    <property type="match status" value="1"/>
</dbReference>
<dbReference type="GO" id="GO:0005524">
    <property type="term" value="F:ATP binding"/>
    <property type="evidence" value="ECO:0007669"/>
    <property type="project" value="UniProtKB-KW"/>
</dbReference>
<dbReference type="GO" id="GO:0004715">
    <property type="term" value="F:non-membrane spanning protein tyrosine kinase activity"/>
    <property type="evidence" value="ECO:0007669"/>
    <property type="project" value="UniProtKB-EC"/>
</dbReference>
<evidence type="ECO:0000256" key="2">
    <source>
        <dbReference type="ARBA" id="ARBA00011903"/>
    </source>
</evidence>
<evidence type="ECO:0000256" key="3">
    <source>
        <dbReference type="ARBA" id="ARBA00022679"/>
    </source>
</evidence>
<reference evidence="10 11" key="1">
    <citation type="submission" date="2019-04" db="EMBL/GenBank/DDBJ databases">
        <title>Cohnella sp. nov. isolated from preserved vegetables.</title>
        <authorList>
            <person name="Lin S.-Y."/>
            <person name="Hung M.-H."/>
            <person name="Young C.-C."/>
        </authorList>
    </citation>
    <scope>NUCLEOTIDE SEQUENCE [LARGE SCALE GENOMIC DNA]</scope>
    <source>
        <strain evidence="10 11">CC-MHH1044</strain>
    </source>
</reference>
<protein>
    <recommendedName>
        <fullName evidence="2">non-specific protein-tyrosine kinase</fullName>
        <ecNumber evidence="2">2.7.10.2</ecNumber>
    </recommendedName>
</protein>
<dbReference type="SUPFAM" id="SSF52540">
    <property type="entry name" value="P-loop containing nucleoside triphosphate hydrolases"/>
    <property type="match status" value="1"/>
</dbReference>
<gene>
    <name evidence="10" type="ORF">E6C55_10190</name>
</gene>
<accession>A0A4S4C192</accession>
<keyword evidence="5 10" id="KW-0418">Kinase</keyword>
<evidence type="ECO:0000256" key="5">
    <source>
        <dbReference type="ARBA" id="ARBA00022777"/>
    </source>
</evidence>
<sequence length="230" mass="25106">MSAPANKRYLVTDADPKSHVSESYRTLRTNIDFSSIDGQMQVVMVTSAGAGEGKSTTIGNLAVAYAQTERRVILIDADLRKPTEHYTFQVTNRVGLSSVLSNQADLGQAIQATHIPNLALLPSGPIPPNPSEMLASQRMSKLLEELKEQFDVILIDTPPVLAVTDAQLLATRCDGVILVMDYGKVKKDVALKSKSLLDKVGAKVLGVVLNNVKRKKNDGYYYYYYGTANT</sequence>
<evidence type="ECO:0000256" key="8">
    <source>
        <dbReference type="ARBA" id="ARBA00051245"/>
    </source>
</evidence>
<dbReference type="InterPro" id="IPR027417">
    <property type="entry name" value="P-loop_NTPase"/>
</dbReference>
<keyword evidence="11" id="KW-1185">Reference proteome</keyword>
<dbReference type="InterPro" id="IPR005702">
    <property type="entry name" value="Wzc-like_C"/>
</dbReference>
<evidence type="ECO:0000259" key="9">
    <source>
        <dbReference type="Pfam" id="PF13614"/>
    </source>
</evidence>
<dbReference type="GO" id="GO:0005886">
    <property type="term" value="C:plasma membrane"/>
    <property type="evidence" value="ECO:0007669"/>
    <property type="project" value="UniProtKB-ARBA"/>
</dbReference>
<dbReference type="FunFam" id="3.40.50.300:FF:000527">
    <property type="entry name" value="Tyrosine-protein kinase etk"/>
    <property type="match status" value="1"/>
</dbReference>
<dbReference type="InterPro" id="IPR025669">
    <property type="entry name" value="AAA_dom"/>
</dbReference>
<comment type="caution">
    <text evidence="10">The sequence shown here is derived from an EMBL/GenBank/DDBJ whole genome shotgun (WGS) entry which is preliminary data.</text>
</comment>
<keyword evidence="3" id="KW-0808">Transferase</keyword>
<evidence type="ECO:0000256" key="7">
    <source>
        <dbReference type="ARBA" id="ARBA00023137"/>
    </source>
</evidence>
<name>A0A4S4C192_9BACL</name>
<feature type="domain" description="AAA" evidence="9">
    <location>
        <begin position="40"/>
        <end position="181"/>
    </location>
</feature>
<dbReference type="GO" id="GO:0042802">
    <property type="term" value="F:identical protein binding"/>
    <property type="evidence" value="ECO:0007669"/>
    <property type="project" value="UniProtKB-ARBA"/>
</dbReference>
<organism evidence="10 11">
    <name type="scientific">Cohnella fermenti</name>
    <dbReference type="NCBI Taxonomy" id="2565925"/>
    <lineage>
        <taxon>Bacteria</taxon>
        <taxon>Bacillati</taxon>
        <taxon>Bacillota</taxon>
        <taxon>Bacilli</taxon>
        <taxon>Bacillales</taxon>
        <taxon>Paenibacillaceae</taxon>
        <taxon>Cohnella</taxon>
    </lineage>
</organism>
<keyword evidence="6" id="KW-0067">ATP-binding</keyword>
<evidence type="ECO:0000313" key="11">
    <source>
        <dbReference type="Proteomes" id="UP000310636"/>
    </source>
</evidence>
<dbReference type="Proteomes" id="UP000310636">
    <property type="component" value="Unassembled WGS sequence"/>
</dbReference>
<dbReference type="EMBL" id="SSOB01000010">
    <property type="protein sequence ID" value="THF80839.1"/>
    <property type="molecule type" value="Genomic_DNA"/>
</dbReference>
<dbReference type="RefSeq" id="WP_136369678.1">
    <property type="nucleotide sequence ID" value="NZ_SSOB01000010.1"/>
</dbReference>
<dbReference type="CDD" id="cd05387">
    <property type="entry name" value="BY-kinase"/>
    <property type="match status" value="1"/>
</dbReference>
<comment type="catalytic activity">
    <reaction evidence="8">
        <text>L-tyrosyl-[protein] + ATP = O-phospho-L-tyrosyl-[protein] + ADP + H(+)</text>
        <dbReference type="Rhea" id="RHEA:10596"/>
        <dbReference type="Rhea" id="RHEA-COMP:10136"/>
        <dbReference type="Rhea" id="RHEA-COMP:20101"/>
        <dbReference type="ChEBI" id="CHEBI:15378"/>
        <dbReference type="ChEBI" id="CHEBI:30616"/>
        <dbReference type="ChEBI" id="CHEBI:46858"/>
        <dbReference type="ChEBI" id="CHEBI:61978"/>
        <dbReference type="ChEBI" id="CHEBI:456216"/>
        <dbReference type="EC" id="2.7.10.2"/>
    </reaction>
</comment>
<dbReference type="PANTHER" id="PTHR32309:SF13">
    <property type="entry name" value="FERRIC ENTEROBACTIN TRANSPORT PROTEIN FEPE"/>
    <property type="match status" value="1"/>
</dbReference>
<keyword evidence="4" id="KW-0547">Nucleotide-binding</keyword>
<proteinExistence type="inferred from homology"/>
<dbReference type="NCBIfam" id="TIGR01007">
    <property type="entry name" value="eps_fam"/>
    <property type="match status" value="1"/>
</dbReference>
<keyword evidence="7" id="KW-0829">Tyrosine-protein kinase</keyword>
<dbReference type="OrthoDB" id="9794577at2"/>